<keyword evidence="9" id="KW-1133">Transmembrane helix</keyword>
<dbReference type="Pfam" id="PF02518">
    <property type="entry name" value="HATPase_c"/>
    <property type="match status" value="1"/>
</dbReference>
<evidence type="ECO:0000256" key="7">
    <source>
        <dbReference type="ARBA" id="ARBA00022840"/>
    </source>
</evidence>
<name>A0ABQ1WCY0_9FLAO</name>
<dbReference type="EMBL" id="BMIX01000001">
    <property type="protein sequence ID" value="GGG22896.1"/>
    <property type="molecule type" value="Genomic_DNA"/>
</dbReference>
<dbReference type="PANTHER" id="PTHR41523:SF8">
    <property type="entry name" value="ETHYLENE RESPONSE SENSOR PROTEIN"/>
    <property type="match status" value="1"/>
</dbReference>
<dbReference type="InterPro" id="IPR003594">
    <property type="entry name" value="HATPase_dom"/>
</dbReference>
<comment type="catalytic activity">
    <reaction evidence="1">
        <text>ATP + protein L-histidine = ADP + protein N-phospho-L-histidine.</text>
        <dbReference type="EC" id="2.7.13.3"/>
    </reaction>
</comment>
<keyword evidence="9" id="KW-0472">Membrane</keyword>
<dbReference type="PANTHER" id="PTHR41523">
    <property type="entry name" value="TWO-COMPONENT SYSTEM SENSOR PROTEIN"/>
    <property type="match status" value="1"/>
</dbReference>
<dbReference type="SMART" id="SM00028">
    <property type="entry name" value="TPR"/>
    <property type="match status" value="6"/>
</dbReference>
<dbReference type="RefSeq" id="WP_011710502.1">
    <property type="nucleotide sequence ID" value="NZ_BMIX01000001.1"/>
</dbReference>
<dbReference type="PROSITE" id="PS50005">
    <property type="entry name" value="TPR"/>
    <property type="match status" value="3"/>
</dbReference>
<protein>
    <recommendedName>
        <fullName evidence="2">histidine kinase</fullName>
        <ecNumber evidence="2">2.7.13.3</ecNumber>
    </recommendedName>
</protein>
<evidence type="ECO:0000256" key="6">
    <source>
        <dbReference type="ARBA" id="ARBA00022777"/>
    </source>
</evidence>
<reference evidence="12" key="1">
    <citation type="journal article" date="2019" name="Int. J. Syst. Evol. Microbiol.">
        <title>The Global Catalogue of Microorganisms (GCM) 10K type strain sequencing project: providing services to taxonomists for standard genome sequencing and annotation.</title>
        <authorList>
            <consortium name="The Broad Institute Genomics Platform"/>
            <consortium name="The Broad Institute Genome Sequencing Center for Infectious Disease"/>
            <person name="Wu L."/>
            <person name="Ma J."/>
        </authorList>
    </citation>
    <scope>NUCLEOTIDE SEQUENCE [LARGE SCALE GENOMIC DNA]</scope>
    <source>
        <strain evidence="12">CGMCC 1.15422</strain>
    </source>
</reference>
<keyword evidence="7" id="KW-0067">ATP-binding</keyword>
<evidence type="ECO:0000256" key="3">
    <source>
        <dbReference type="ARBA" id="ARBA00022553"/>
    </source>
</evidence>
<sequence length="629" mass="71135">MLKIIYTILLVCFFAGSGFSQSEFLSEKDLKNQPVDSILSWMNANLNSGEHLTEFHRIGLKTLKRSLKTENDSLIVKIHESLANWHAYNGLFSSDSVVYHAEKVLAYHLKGDDKKKIADTYRSLSIDYLNTGQLDKAQEVLFRSIKLYEDLNDDAGLGSAYRTLGVKYRVMEDYEKSIAYTNQAIPLLEKSENYSGLAIAQFNLIIGYGELGEYEKAYKATEDCLEIVSTKVPEEIFVPVRAYSYRGEVYLKAQDYDNALKNYIAAWELCEKHIGEERCATYRTEIGKIYLLQQNYQLALDHLLSGVNAYEEKDQNGLIQPYLDLAATYIQLGDFENALFYKDKAYTNSKNLLEGKIDNIESEMAIKYETEKKDEALASQAAVLVQKGKTQTLFIVIASLLLVFLLSLLYFFYKSKKATRIIRAKNAENELLLKEIHHRVKNNLEMVKSLIALQSAQIEDPATKDAMIASQNRVQSMGIIHQKLYQGTNLGSIEMKDYFLNLSEGILDTFNAEDKVKIECAMDNLDLDVDTAVPIGLIVNELLTNALKYAFPEQQTGIINISLEKDTDHNLKLQVKDNGIGKTEGIAPKGTGFGSQLVKLLTRQLNGKMIERNDAGTHIEFDFLIRKSA</sequence>
<evidence type="ECO:0000256" key="8">
    <source>
        <dbReference type="PROSITE-ProRule" id="PRU00339"/>
    </source>
</evidence>
<evidence type="ECO:0000313" key="11">
    <source>
        <dbReference type="EMBL" id="GGG22896.1"/>
    </source>
</evidence>
<dbReference type="EC" id="2.7.13.3" evidence="2"/>
<evidence type="ECO:0000313" key="12">
    <source>
        <dbReference type="Proteomes" id="UP000605733"/>
    </source>
</evidence>
<evidence type="ECO:0000256" key="1">
    <source>
        <dbReference type="ARBA" id="ARBA00000085"/>
    </source>
</evidence>
<feature type="repeat" description="TPR" evidence="8">
    <location>
        <begin position="240"/>
        <end position="273"/>
    </location>
</feature>
<keyword evidence="12" id="KW-1185">Reference proteome</keyword>
<dbReference type="Gene3D" id="3.30.450.20">
    <property type="entry name" value="PAS domain"/>
    <property type="match status" value="1"/>
</dbReference>
<dbReference type="InterPro" id="IPR019734">
    <property type="entry name" value="TPR_rpt"/>
</dbReference>
<evidence type="ECO:0000259" key="10">
    <source>
        <dbReference type="PROSITE" id="PS50109"/>
    </source>
</evidence>
<dbReference type="Pfam" id="PF07568">
    <property type="entry name" value="HisKA_2"/>
    <property type="match status" value="1"/>
</dbReference>
<keyword evidence="3" id="KW-0597">Phosphoprotein</keyword>
<keyword evidence="4" id="KW-0808">Transferase</keyword>
<evidence type="ECO:0000256" key="9">
    <source>
        <dbReference type="SAM" id="Phobius"/>
    </source>
</evidence>
<feature type="domain" description="Histidine kinase" evidence="10">
    <location>
        <begin position="435"/>
        <end position="629"/>
    </location>
</feature>
<comment type="caution">
    <text evidence="11">The sequence shown here is derived from an EMBL/GenBank/DDBJ whole genome shotgun (WGS) entry which is preliminary data.</text>
</comment>
<evidence type="ECO:0000256" key="2">
    <source>
        <dbReference type="ARBA" id="ARBA00012438"/>
    </source>
</evidence>
<keyword evidence="9" id="KW-0812">Transmembrane</keyword>
<dbReference type="Gene3D" id="3.30.565.10">
    <property type="entry name" value="Histidine kinase-like ATPase, C-terminal domain"/>
    <property type="match status" value="1"/>
</dbReference>
<dbReference type="Pfam" id="PF13424">
    <property type="entry name" value="TPR_12"/>
    <property type="match status" value="1"/>
</dbReference>
<dbReference type="PROSITE" id="PS50109">
    <property type="entry name" value="HIS_KIN"/>
    <property type="match status" value="1"/>
</dbReference>
<evidence type="ECO:0000256" key="5">
    <source>
        <dbReference type="ARBA" id="ARBA00022741"/>
    </source>
</evidence>
<dbReference type="Proteomes" id="UP000605733">
    <property type="component" value="Unassembled WGS sequence"/>
</dbReference>
<evidence type="ECO:0000256" key="4">
    <source>
        <dbReference type="ARBA" id="ARBA00022679"/>
    </source>
</evidence>
<keyword evidence="6" id="KW-0418">Kinase</keyword>
<dbReference type="InterPro" id="IPR005467">
    <property type="entry name" value="His_kinase_dom"/>
</dbReference>
<dbReference type="SUPFAM" id="SSF55874">
    <property type="entry name" value="ATPase domain of HSP90 chaperone/DNA topoisomerase II/histidine kinase"/>
    <property type="match status" value="1"/>
</dbReference>
<organism evidence="11 12">
    <name type="scientific">Christiangramia forsetii</name>
    <dbReference type="NCBI Taxonomy" id="411153"/>
    <lineage>
        <taxon>Bacteria</taxon>
        <taxon>Pseudomonadati</taxon>
        <taxon>Bacteroidota</taxon>
        <taxon>Flavobacteriia</taxon>
        <taxon>Flavobacteriales</taxon>
        <taxon>Flavobacteriaceae</taxon>
        <taxon>Christiangramia</taxon>
    </lineage>
</organism>
<keyword evidence="5" id="KW-0547">Nucleotide-binding</keyword>
<dbReference type="InterPro" id="IPR011990">
    <property type="entry name" value="TPR-like_helical_dom_sf"/>
</dbReference>
<proteinExistence type="predicted"/>
<dbReference type="InterPro" id="IPR036890">
    <property type="entry name" value="HATPase_C_sf"/>
</dbReference>
<feature type="transmembrane region" description="Helical" evidence="9">
    <location>
        <begin position="393"/>
        <end position="413"/>
    </location>
</feature>
<keyword evidence="8" id="KW-0802">TPR repeat</keyword>
<gene>
    <name evidence="11" type="ORF">GCM10011532_02480</name>
</gene>
<dbReference type="InterPro" id="IPR011495">
    <property type="entry name" value="Sig_transdc_His_kin_sub2_dim/P"/>
</dbReference>
<dbReference type="SUPFAM" id="SSF48452">
    <property type="entry name" value="TPR-like"/>
    <property type="match status" value="2"/>
</dbReference>
<feature type="repeat" description="TPR" evidence="8">
    <location>
        <begin position="158"/>
        <end position="191"/>
    </location>
</feature>
<dbReference type="Gene3D" id="1.25.40.10">
    <property type="entry name" value="Tetratricopeptide repeat domain"/>
    <property type="match status" value="2"/>
</dbReference>
<feature type="repeat" description="TPR" evidence="8">
    <location>
        <begin position="118"/>
        <end position="151"/>
    </location>
</feature>
<dbReference type="SMART" id="SM00387">
    <property type="entry name" value="HATPase_c"/>
    <property type="match status" value="1"/>
</dbReference>
<accession>A0ABQ1WCY0</accession>